<evidence type="ECO:0008006" key="3">
    <source>
        <dbReference type="Google" id="ProtNLM"/>
    </source>
</evidence>
<keyword evidence="2" id="KW-1185">Reference proteome</keyword>
<dbReference type="RefSeq" id="WP_226593504.1">
    <property type="nucleotide sequence ID" value="NZ_BLAY01000284.1"/>
</dbReference>
<comment type="caution">
    <text evidence="1">The sequence shown here is derived from an EMBL/GenBank/DDBJ whole genome shotgun (WGS) entry which is preliminary data.</text>
</comment>
<evidence type="ECO:0000313" key="2">
    <source>
        <dbReference type="Proteomes" id="UP001050975"/>
    </source>
</evidence>
<dbReference type="EMBL" id="BLAY01000284">
    <property type="protein sequence ID" value="GET44046.1"/>
    <property type="molecule type" value="Genomic_DNA"/>
</dbReference>
<evidence type="ECO:0000313" key="1">
    <source>
        <dbReference type="EMBL" id="GET44046.1"/>
    </source>
</evidence>
<reference evidence="1" key="1">
    <citation type="submission" date="2019-10" db="EMBL/GenBank/DDBJ databases">
        <title>Draft genome sequece of Microseira wollei NIES-4236.</title>
        <authorList>
            <person name="Yamaguchi H."/>
            <person name="Suzuki S."/>
            <person name="Kawachi M."/>
        </authorList>
    </citation>
    <scope>NUCLEOTIDE SEQUENCE</scope>
    <source>
        <strain evidence="1">NIES-4236</strain>
    </source>
</reference>
<name>A0AAV3XQJ6_9CYAN</name>
<sequence>MAQITVTIPDDIAEVIAAIVAETGRSQSSLCASYIEEGVYKHIEQLNKVEAWKSTIKRKNITDRPPTQ</sequence>
<accession>A0AAV3XQJ6</accession>
<protein>
    <recommendedName>
        <fullName evidence="3">CopG-like ribbon-helix-helix domain-containing protein</fullName>
    </recommendedName>
</protein>
<organism evidence="1 2">
    <name type="scientific">Microseira wollei NIES-4236</name>
    <dbReference type="NCBI Taxonomy" id="2530354"/>
    <lineage>
        <taxon>Bacteria</taxon>
        <taxon>Bacillati</taxon>
        <taxon>Cyanobacteriota</taxon>
        <taxon>Cyanophyceae</taxon>
        <taxon>Oscillatoriophycideae</taxon>
        <taxon>Aerosakkonematales</taxon>
        <taxon>Aerosakkonemataceae</taxon>
        <taxon>Microseira</taxon>
    </lineage>
</organism>
<gene>
    <name evidence="1" type="ORF">MiSe_88720</name>
</gene>
<dbReference type="Proteomes" id="UP001050975">
    <property type="component" value="Unassembled WGS sequence"/>
</dbReference>
<dbReference type="AlphaFoldDB" id="A0AAV3XQJ6"/>
<proteinExistence type="predicted"/>